<evidence type="ECO:0000256" key="1">
    <source>
        <dbReference type="SAM" id="SignalP"/>
    </source>
</evidence>
<evidence type="ECO:0000313" key="2">
    <source>
        <dbReference type="EMBL" id="KIO45684.1"/>
    </source>
</evidence>
<dbReference type="Gene3D" id="2.60.40.1120">
    <property type="entry name" value="Carboxypeptidase-like, regulatory domain"/>
    <property type="match status" value="1"/>
</dbReference>
<gene>
    <name evidence="2" type="ORF">BA92_04265</name>
</gene>
<dbReference type="AlphaFoldDB" id="A0A0C3RIB8"/>
<dbReference type="EMBL" id="JPIU01000037">
    <property type="protein sequence ID" value="KIO45684.1"/>
    <property type="molecule type" value="Genomic_DNA"/>
</dbReference>
<proteinExistence type="predicted"/>
<evidence type="ECO:0000313" key="3">
    <source>
        <dbReference type="Proteomes" id="UP000031980"/>
    </source>
</evidence>
<feature type="signal peptide" evidence="1">
    <location>
        <begin position="1"/>
        <end position="23"/>
    </location>
</feature>
<protein>
    <recommendedName>
        <fullName evidence="4">Carboxypeptidase regulatory-like domain-containing protein</fullName>
    </recommendedName>
</protein>
<feature type="chain" id="PRO_5002169460" description="Carboxypeptidase regulatory-like domain-containing protein" evidence="1">
    <location>
        <begin position="24"/>
        <end position="120"/>
    </location>
</feature>
<dbReference type="SUPFAM" id="SSF49464">
    <property type="entry name" value="Carboxypeptidase regulatory domain-like"/>
    <property type="match status" value="1"/>
</dbReference>
<evidence type="ECO:0008006" key="4">
    <source>
        <dbReference type="Google" id="ProtNLM"/>
    </source>
</evidence>
<comment type="caution">
    <text evidence="2">The sequence shown here is derived from an EMBL/GenBank/DDBJ whole genome shotgun (WGS) entry which is preliminary data.</text>
</comment>
<dbReference type="Proteomes" id="UP000031980">
    <property type="component" value="Unassembled WGS sequence"/>
</dbReference>
<name>A0A0C3RIB8_9PORP</name>
<dbReference type="InterPro" id="IPR008969">
    <property type="entry name" value="CarboxyPept-like_regulatory"/>
</dbReference>
<reference evidence="2 3" key="1">
    <citation type="submission" date="2014-07" db="EMBL/GenBank/DDBJ databases">
        <title>Porphyromonadaceae bacterium OUH 308042 = ATCC BAA-2681 = DSM 28342 draft genome.</title>
        <authorList>
            <person name="Sydenham T.V."/>
            <person name="Hasman H."/>
            <person name="Justensen U.S."/>
        </authorList>
    </citation>
    <scope>NUCLEOTIDE SEQUENCE [LARGE SCALE GENOMIC DNA]</scope>
    <source>
        <strain evidence="2 3">OUH 308042</strain>
    </source>
</reference>
<sequence>MKKTIFIGLILSMAIGFVFTNFTAPQTTGTISGTVYDALTHEVLEGILIEEVTSTGVLNSERTNVSGKFSISVSNSPSDLRFSDPDYNQYGTKTVSFDWENTDCSDVSVYLTPTSSPGLK</sequence>
<keyword evidence="1" id="KW-0732">Signal</keyword>
<accession>A0A0C3RIB8</accession>
<dbReference type="RefSeq" id="WP_041504922.1">
    <property type="nucleotide sequence ID" value="NZ_JPIU01000037.1"/>
</dbReference>
<keyword evidence="3" id="KW-1185">Reference proteome</keyword>
<organism evidence="2 3">
    <name type="scientific">Sanguibacteroides justesenii</name>
    <dbReference type="NCBI Taxonomy" id="1547597"/>
    <lineage>
        <taxon>Bacteria</taxon>
        <taxon>Pseudomonadati</taxon>
        <taxon>Bacteroidota</taxon>
        <taxon>Bacteroidia</taxon>
        <taxon>Bacteroidales</taxon>
        <taxon>Porphyromonadaceae</taxon>
        <taxon>Sanguibacteroides</taxon>
    </lineage>
</organism>